<keyword evidence="4" id="KW-1185">Reference proteome</keyword>
<keyword evidence="1" id="KW-0233">DNA recombination</keyword>
<accession>A0ABN4U6L2</accession>
<dbReference type="Pfam" id="PF00589">
    <property type="entry name" value="Phage_integrase"/>
    <property type="match status" value="1"/>
</dbReference>
<dbReference type="EMBL" id="CP010897">
    <property type="protein sequence ID" value="APD11301.1"/>
    <property type="molecule type" value="Genomic_DNA"/>
</dbReference>
<sequence>MGYEEGLPVEMPMQRVAVAFLFAIETAMRSSEILALTASSVNYKGKFARLPMTKNGTARNVPLSSRAIELLKMLPAVDKGEALFALSTSSRDALTCPKNFVPIKSRDNGSSAHITRWHVAGLASVFRMALGAGEISG</sequence>
<evidence type="ECO:0000259" key="2">
    <source>
        <dbReference type="Pfam" id="PF00589"/>
    </source>
</evidence>
<evidence type="ECO:0000313" key="4">
    <source>
        <dbReference type="Proteomes" id="UP000035085"/>
    </source>
</evidence>
<dbReference type="Gene3D" id="1.10.443.10">
    <property type="entry name" value="Intergrase catalytic core"/>
    <property type="match status" value="1"/>
</dbReference>
<proteinExistence type="predicted"/>
<dbReference type="Proteomes" id="UP000035085">
    <property type="component" value="Chromosome"/>
</dbReference>
<dbReference type="InterPro" id="IPR002104">
    <property type="entry name" value="Integrase_catalytic"/>
</dbReference>
<protein>
    <recommendedName>
        <fullName evidence="2">Tyr recombinase domain-containing protein</fullName>
    </recommendedName>
</protein>
<gene>
    <name evidence="3" type="ORF">UC34_25335</name>
</gene>
<evidence type="ECO:0000256" key="1">
    <source>
        <dbReference type="ARBA" id="ARBA00023172"/>
    </source>
</evidence>
<dbReference type="InterPro" id="IPR011010">
    <property type="entry name" value="DNA_brk_join_enz"/>
</dbReference>
<evidence type="ECO:0000313" key="3">
    <source>
        <dbReference type="EMBL" id="APD11301.1"/>
    </source>
</evidence>
<organism evidence="3 4">
    <name type="scientific">Pandoraea vervacti</name>
    <dbReference type="NCBI Taxonomy" id="656178"/>
    <lineage>
        <taxon>Bacteria</taxon>
        <taxon>Pseudomonadati</taxon>
        <taxon>Pseudomonadota</taxon>
        <taxon>Betaproteobacteria</taxon>
        <taxon>Burkholderiales</taxon>
        <taxon>Burkholderiaceae</taxon>
        <taxon>Pandoraea</taxon>
    </lineage>
</organism>
<dbReference type="InterPro" id="IPR013762">
    <property type="entry name" value="Integrase-like_cat_sf"/>
</dbReference>
<reference evidence="4" key="1">
    <citation type="submission" date="2015-02" db="EMBL/GenBank/DDBJ databases">
        <title>Complete Genome Sequencing of Pandoraea vervacti NS15 sp. nov.</title>
        <authorList>
            <person name="Chan K.-G."/>
        </authorList>
    </citation>
    <scope>NUCLEOTIDE SEQUENCE [LARGE SCALE GENOMIC DNA]</scope>
    <source>
        <strain evidence="4">NS15</strain>
    </source>
</reference>
<name>A0ABN4U6L2_9BURK</name>
<feature type="domain" description="Tyr recombinase" evidence="2">
    <location>
        <begin position="17"/>
        <end position="85"/>
    </location>
</feature>
<dbReference type="SUPFAM" id="SSF56349">
    <property type="entry name" value="DNA breaking-rejoining enzymes"/>
    <property type="match status" value="1"/>
</dbReference>